<dbReference type="EMBL" id="GEBQ01010306">
    <property type="protein sequence ID" value="JAT29671.1"/>
    <property type="molecule type" value="Transcribed_RNA"/>
</dbReference>
<accession>A0A1B6M166</accession>
<comment type="function">
    <text evidence="6">Microtubule inner protein (MIP) part of the dynein-decorated doublet microtubules (DMTs) in cilia axoneme, which is required for motile cilia beating.</text>
</comment>
<feature type="domain" description="DM10" evidence="9">
    <location>
        <begin position="432"/>
        <end position="539"/>
    </location>
</feature>
<evidence type="ECO:0000256" key="4">
    <source>
        <dbReference type="ARBA" id="ARBA00023212"/>
    </source>
</evidence>
<dbReference type="GO" id="GO:0005874">
    <property type="term" value="C:microtubule"/>
    <property type="evidence" value="ECO:0007669"/>
    <property type="project" value="TreeGrafter"/>
</dbReference>
<feature type="compositionally biased region" description="Basic and acidic residues" evidence="8">
    <location>
        <begin position="201"/>
        <end position="218"/>
    </location>
</feature>
<dbReference type="FunFam" id="2.30.29.170:FF:000002">
    <property type="entry name" value="EF-hand domain (C-terminal) containing 1"/>
    <property type="match status" value="1"/>
</dbReference>
<dbReference type="PANTHER" id="PTHR12086">
    <property type="entry name" value="EF-HAND DOMAIN C-TERMINAL CONTAINING PROTEIN"/>
    <property type="match status" value="1"/>
</dbReference>
<dbReference type="FunFam" id="2.30.29.170:FF:000004">
    <property type="entry name" value="EF-hand domain containing 2"/>
    <property type="match status" value="1"/>
</dbReference>
<sequence length="754" mass="86339">MIRSIDLPLLPGNSFPNNIGQTRFHKSHHFEQLEVPYLSDKERPGIGGAPIYYSRPRRYPSIYARGDVSELPTWIAFDRQMLAFDAFFQESIHEVHGYNHLVRKCKIYFYLEDGTTKVVEPKVANSGIPQGCLMARQRIRLPKSSGSEDFYDIVDFNVGKTVELHGRLFKITDCDNFTRVFLNRLGIAVPDPHTMPADPYTQRREQAKYETQPKKPTTKTDKLGQFLAMDGKVLCFTGYWDDRLTCDGELHLLKILYYLADDTIEVKDVTWKDQPYTLYKRAKLPKDFLGLKEPGLDTQFTVLNVLGSGTQKGRFLADSLNCGRSQVQYYRDNDLAIGAVVNVYGRRVVLTDCDPYTREYYRLKYGLEDMAPADRPKTKEEESAEPGPVLELPPHNGYGTHEDSAINCRTVFPFPPIKNYTQFFQKDRCGFDSHILRFGAQLLTSTMADSCRPFVLSYYLSDDTINVFENAPVNSGYSGGMLISRRKIMKPGENPMGSHPPAYYTHQDLYIGNTLCLENFNLRLVSADEYALRYMELHPNEFPKSNVRLIMEKLREGLRPIYKQFVAQQMANNNLPLIPYHSFRQAVKDVLKDAITEHEIITLARHYGGDPPADDLACLQIQSMVQNELKRYLFNTFERLEEGFCYRDPGKTGFVTKDTAYTVLRGANLPVDRDLLQVMLDRVCNERCMVNYCRLVEFLDYKKNPAPSLQPVSLGNSVGVIARNRPMVNVDIRCVNLQGLIQDIDLEKTLVDNN</sequence>
<name>A0A1B6M166_9HEMI</name>
<dbReference type="InterPro" id="IPR006602">
    <property type="entry name" value="DM10_dom"/>
</dbReference>
<dbReference type="SUPFAM" id="SSF47473">
    <property type="entry name" value="EF-hand"/>
    <property type="match status" value="1"/>
</dbReference>
<evidence type="ECO:0000313" key="10">
    <source>
        <dbReference type="EMBL" id="JAT29671.1"/>
    </source>
</evidence>
<feature type="compositionally biased region" description="Basic and acidic residues" evidence="8">
    <location>
        <begin position="372"/>
        <end position="381"/>
    </location>
</feature>
<evidence type="ECO:0000259" key="9">
    <source>
        <dbReference type="PROSITE" id="PS51336"/>
    </source>
</evidence>
<feature type="region of interest" description="Disordered" evidence="8">
    <location>
        <begin position="193"/>
        <end position="218"/>
    </location>
</feature>
<keyword evidence="3" id="KW-0677">Repeat</keyword>
<dbReference type="GO" id="GO:0010975">
    <property type="term" value="P:regulation of neuron projection development"/>
    <property type="evidence" value="ECO:0007669"/>
    <property type="project" value="TreeGrafter"/>
</dbReference>
<keyword evidence="5" id="KW-0966">Cell projection</keyword>
<dbReference type="PANTHER" id="PTHR12086:SF11">
    <property type="entry name" value="EF-HAND DOMAIN-CONTAINING FAMILY MEMBER C2"/>
    <property type="match status" value="1"/>
</dbReference>
<organism evidence="10">
    <name type="scientific">Graphocephala atropunctata</name>
    <dbReference type="NCBI Taxonomy" id="36148"/>
    <lineage>
        <taxon>Eukaryota</taxon>
        <taxon>Metazoa</taxon>
        <taxon>Ecdysozoa</taxon>
        <taxon>Arthropoda</taxon>
        <taxon>Hexapoda</taxon>
        <taxon>Insecta</taxon>
        <taxon>Pterygota</taxon>
        <taxon>Neoptera</taxon>
        <taxon>Paraneoptera</taxon>
        <taxon>Hemiptera</taxon>
        <taxon>Auchenorrhyncha</taxon>
        <taxon>Membracoidea</taxon>
        <taxon>Cicadellidae</taxon>
        <taxon>Cicadellinae</taxon>
        <taxon>Cicadellini</taxon>
        <taxon>Graphocephala</taxon>
    </lineage>
</organism>
<comment type="subcellular location">
    <subcellularLocation>
        <location evidence="1">Cytoplasm</location>
        <location evidence="1">Cytoskeleton</location>
        <location evidence="1">Cilium axoneme</location>
    </subcellularLocation>
</comment>
<evidence type="ECO:0000256" key="8">
    <source>
        <dbReference type="SAM" id="MobiDB-lite"/>
    </source>
</evidence>
<evidence type="ECO:0000256" key="3">
    <source>
        <dbReference type="ARBA" id="ARBA00022737"/>
    </source>
</evidence>
<dbReference type="InterPro" id="IPR040193">
    <property type="entry name" value="EFHC1/EFHC2/EFHB"/>
</dbReference>
<reference evidence="10" key="1">
    <citation type="submission" date="2015-11" db="EMBL/GenBank/DDBJ databases">
        <title>De novo transcriptome assembly of four potential Pierce s Disease insect vectors from Arizona vineyards.</title>
        <authorList>
            <person name="Tassone E.E."/>
        </authorList>
    </citation>
    <scope>NUCLEOTIDE SEQUENCE</scope>
</reference>
<keyword evidence="4" id="KW-0206">Cytoskeleton</keyword>
<evidence type="ECO:0000256" key="7">
    <source>
        <dbReference type="ARBA" id="ARBA00039880"/>
    </source>
</evidence>
<evidence type="ECO:0000256" key="2">
    <source>
        <dbReference type="ARBA" id="ARBA00022490"/>
    </source>
</evidence>
<feature type="region of interest" description="Disordered" evidence="8">
    <location>
        <begin position="372"/>
        <end position="392"/>
    </location>
</feature>
<dbReference type="GO" id="GO:0005930">
    <property type="term" value="C:axoneme"/>
    <property type="evidence" value="ECO:0007669"/>
    <property type="project" value="UniProtKB-SubCell"/>
</dbReference>
<feature type="domain" description="DM10" evidence="9">
    <location>
        <begin position="78"/>
        <end position="186"/>
    </location>
</feature>
<proteinExistence type="predicted"/>
<evidence type="ECO:0000256" key="5">
    <source>
        <dbReference type="ARBA" id="ARBA00023273"/>
    </source>
</evidence>
<keyword evidence="2" id="KW-0963">Cytoplasm</keyword>
<protein>
    <recommendedName>
        <fullName evidence="7">EF-hand domain-containing family member C2</fullName>
    </recommendedName>
</protein>
<dbReference type="InterPro" id="IPR011992">
    <property type="entry name" value="EF-hand-dom_pair"/>
</dbReference>
<dbReference type="Pfam" id="PF06565">
    <property type="entry name" value="DM10_dom"/>
    <property type="match status" value="3"/>
</dbReference>
<gene>
    <name evidence="10" type="ORF">g.13072</name>
</gene>
<feature type="domain" description="DM10" evidence="9">
    <location>
        <begin position="230"/>
        <end position="365"/>
    </location>
</feature>
<evidence type="ECO:0000256" key="6">
    <source>
        <dbReference type="ARBA" id="ARBA00035003"/>
    </source>
</evidence>
<dbReference type="Gene3D" id="2.30.29.170">
    <property type="match status" value="3"/>
</dbReference>
<dbReference type="SMART" id="SM00676">
    <property type="entry name" value="DM10"/>
    <property type="match status" value="3"/>
</dbReference>
<dbReference type="PROSITE" id="PS51336">
    <property type="entry name" value="DM10"/>
    <property type="match status" value="3"/>
</dbReference>
<dbReference type="AlphaFoldDB" id="A0A1B6M166"/>
<evidence type="ECO:0000256" key="1">
    <source>
        <dbReference type="ARBA" id="ARBA00004430"/>
    </source>
</evidence>